<keyword evidence="9 16" id="KW-1133">Transmembrane helix</keyword>
<evidence type="ECO:0000313" key="17">
    <source>
        <dbReference type="EMBL" id="MCR6096830.1"/>
    </source>
</evidence>
<dbReference type="NCBIfam" id="TIGR00473">
    <property type="entry name" value="pssA"/>
    <property type="match status" value="1"/>
</dbReference>
<evidence type="ECO:0000256" key="10">
    <source>
        <dbReference type="ARBA" id="ARBA00023098"/>
    </source>
</evidence>
<dbReference type="PANTHER" id="PTHR14269">
    <property type="entry name" value="CDP-DIACYLGLYCEROL--GLYCEROL-3-PHOSPHATE 3-PHOSPHATIDYLTRANSFERASE-RELATED"/>
    <property type="match status" value="1"/>
</dbReference>
<sequence>MVLLQHFFDSAFKRLRSQTANVMTIMNLGFGSLALLSLLQGHTGLTVAFISTAAILDLLDGKVARKMNIESELGKQLDSLCDLISFGVAPSLLLFHSVLYQFGAAGAMAAIFFIICGAIRLARFNISNSAGFFIGLPITGAGCLLTISFLFSYSFSPPLFMFLILSLSILMISHFRVKKL</sequence>
<dbReference type="AlphaFoldDB" id="A0A9Q4B2B4"/>
<dbReference type="EMBL" id="JABXYM010000001">
    <property type="protein sequence ID" value="MCR6096830.1"/>
    <property type="molecule type" value="Genomic_DNA"/>
</dbReference>
<evidence type="ECO:0000256" key="2">
    <source>
        <dbReference type="ARBA" id="ARBA00004127"/>
    </source>
</evidence>
<evidence type="ECO:0000256" key="16">
    <source>
        <dbReference type="SAM" id="Phobius"/>
    </source>
</evidence>
<keyword evidence="13" id="KW-1208">Phospholipid metabolism</keyword>
<dbReference type="InterPro" id="IPR048254">
    <property type="entry name" value="CDP_ALCOHOL_P_TRANSF_CS"/>
</dbReference>
<dbReference type="RefSeq" id="WP_257821322.1">
    <property type="nucleotide sequence ID" value="NZ_JABXYM010000001.1"/>
</dbReference>
<evidence type="ECO:0000256" key="12">
    <source>
        <dbReference type="ARBA" id="ARBA00023209"/>
    </source>
</evidence>
<proteinExistence type="inferred from homology"/>
<name>A0A9Q4B2B4_SALAG</name>
<organism evidence="17 18">
    <name type="scientific">Salipaludibacillus agaradhaerens</name>
    <name type="common">Bacillus agaradhaerens</name>
    <dbReference type="NCBI Taxonomy" id="76935"/>
    <lineage>
        <taxon>Bacteria</taxon>
        <taxon>Bacillati</taxon>
        <taxon>Bacillota</taxon>
        <taxon>Bacilli</taxon>
        <taxon>Bacillales</taxon>
        <taxon>Bacillaceae</taxon>
    </lineage>
</organism>
<evidence type="ECO:0000256" key="1">
    <source>
        <dbReference type="ARBA" id="ARBA00000287"/>
    </source>
</evidence>
<feature type="transmembrane region" description="Helical" evidence="16">
    <location>
        <begin position="20"/>
        <end position="36"/>
    </location>
</feature>
<dbReference type="GO" id="GO:0016020">
    <property type="term" value="C:membrane"/>
    <property type="evidence" value="ECO:0007669"/>
    <property type="project" value="InterPro"/>
</dbReference>
<keyword evidence="18" id="KW-1185">Reference proteome</keyword>
<dbReference type="PANTHER" id="PTHR14269:SF61">
    <property type="entry name" value="CDP-DIACYLGLYCEROL--SERINE O-PHOSPHATIDYLTRANSFERASE"/>
    <property type="match status" value="1"/>
</dbReference>
<comment type="similarity">
    <text evidence="3 15">Belongs to the CDP-alcohol phosphatidyltransferase class-I family.</text>
</comment>
<dbReference type="EC" id="2.7.8.8" evidence="4"/>
<evidence type="ECO:0000256" key="9">
    <source>
        <dbReference type="ARBA" id="ARBA00022989"/>
    </source>
</evidence>
<comment type="subcellular location">
    <subcellularLocation>
        <location evidence="2">Endomembrane system</location>
        <topology evidence="2">Multi-pass membrane protein</topology>
    </subcellularLocation>
</comment>
<dbReference type="InterPro" id="IPR000462">
    <property type="entry name" value="CDP-OH_P_trans"/>
</dbReference>
<dbReference type="GO" id="GO:0012505">
    <property type="term" value="C:endomembrane system"/>
    <property type="evidence" value="ECO:0007669"/>
    <property type="project" value="UniProtKB-SubCell"/>
</dbReference>
<evidence type="ECO:0000256" key="11">
    <source>
        <dbReference type="ARBA" id="ARBA00023136"/>
    </source>
</evidence>
<keyword evidence="12" id="KW-0594">Phospholipid biosynthesis</keyword>
<evidence type="ECO:0000256" key="14">
    <source>
        <dbReference type="ARBA" id="ARBA00032361"/>
    </source>
</evidence>
<feature type="transmembrane region" description="Helical" evidence="16">
    <location>
        <begin position="130"/>
        <end position="153"/>
    </location>
</feature>
<keyword evidence="11 16" id="KW-0472">Membrane</keyword>
<comment type="catalytic activity">
    <reaction evidence="1">
        <text>a CDP-1,2-diacyl-sn-glycerol + L-serine = a 1,2-diacyl-sn-glycero-3-phospho-L-serine + CMP + H(+)</text>
        <dbReference type="Rhea" id="RHEA:16913"/>
        <dbReference type="ChEBI" id="CHEBI:15378"/>
        <dbReference type="ChEBI" id="CHEBI:33384"/>
        <dbReference type="ChEBI" id="CHEBI:57262"/>
        <dbReference type="ChEBI" id="CHEBI:58332"/>
        <dbReference type="ChEBI" id="CHEBI:60377"/>
        <dbReference type="EC" id="2.7.8.8"/>
    </reaction>
</comment>
<dbReference type="PROSITE" id="PS00379">
    <property type="entry name" value="CDP_ALCOHOL_P_TRANSF"/>
    <property type="match status" value="1"/>
</dbReference>
<reference evidence="17" key="1">
    <citation type="submission" date="2020-06" db="EMBL/GenBank/DDBJ databases">
        <title>Insight into the genomes of haloalkaliphilic bacilli from Kenyan soda lakes.</title>
        <authorList>
            <person name="Mwirichia R."/>
            <person name="Villamizar G.C."/>
            <person name="Poehlein A."/>
            <person name="Mugweru J."/>
            <person name="Kipnyargis A."/>
            <person name="Kiplimo D."/>
            <person name="Orwa P."/>
            <person name="Daniel R."/>
        </authorList>
    </citation>
    <scope>NUCLEOTIDE SEQUENCE</scope>
    <source>
        <strain evidence="17">B1096_S55</strain>
    </source>
</reference>
<keyword evidence="10" id="KW-0443">Lipid metabolism</keyword>
<evidence type="ECO:0000256" key="6">
    <source>
        <dbReference type="ARBA" id="ARBA00022516"/>
    </source>
</evidence>
<keyword evidence="7 15" id="KW-0808">Transferase</keyword>
<accession>A0A9Q4B2B4</accession>
<evidence type="ECO:0000256" key="3">
    <source>
        <dbReference type="ARBA" id="ARBA00010441"/>
    </source>
</evidence>
<evidence type="ECO:0000313" key="18">
    <source>
        <dbReference type="Proteomes" id="UP001057753"/>
    </source>
</evidence>
<gene>
    <name evidence="17" type="primary">pssA</name>
    <name evidence="17" type="ORF">HXA33_09705</name>
</gene>
<comment type="caution">
    <text evidence="17">The sequence shown here is derived from an EMBL/GenBank/DDBJ whole genome shotgun (WGS) entry which is preliminary data.</text>
</comment>
<dbReference type="InterPro" id="IPR004533">
    <property type="entry name" value="CDP-diaglyc--ser_O-PTrfase"/>
</dbReference>
<keyword evidence="8 16" id="KW-0812">Transmembrane</keyword>
<dbReference type="GO" id="GO:0003882">
    <property type="term" value="F:CDP-diacylglycerol-serine O-phosphatidyltransferase activity"/>
    <property type="evidence" value="ECO:0007669"/>
    <property type="project" value="UniProtKB-EC"/>
</dbReference>
<evidence type="ECO:0000256" key="13">
    <source>
        <dbReference type="ARBA" id="ARBA00023264"/>
    </source>
</evidence>
<dbReference type="Gene3D" id="1.20.120.1760">
    <property type="match status" value="1"/>
</dbReference>
<dbReference type="Pfam" id="PF01066">
    <property type="entry name" value="CDP-OH_P_transf"/>
    <property type="match status" value="1"/>
</dbReference>
<protein>
    <recommendedName>
        <fullName evidence="5">CDP-diacylglycerol--serine O-phosphatidyltransferase</fullName>
        <ecNumber evidence="4">2.7.8.8</ecNumber>
    </recommendedName>
    <alternativeName>
        <fullName evidence="14">Phosphatidylserine synthase</fullName>
    </alternativeName>
</protein>
<dbReference type="Proteomes" id="UP001057753">
    <property type="component" value="Unassembled WGS sequence"/>
</dbReference>
<keyword evidence="6" id="KW-0444">Lipid biosynthesis</keyword>
<evidence type="ECO:0000256" key="15">
    <source>
        <dbReference type="RuleBase" id="RU003750"/>
    </source>
</evidence>
<evidence type="ECO:0000256" key="8">
    <source>
        <dbReference type="ARBA" id="ARBA00022692"/>
    </source>
</evidence>
<evidence type="ECO:0000256" key="5">
    <source>
        <dbReference type="ARBA" id="ARBA00017171"/>
    </source>
</evidence>
<dbReference type="GO" id="GO:0008654">
    <property type="term" value="P:phospholipid biosynthetic process"/>
    <property type="evidence" value="ECO:0007669"/>
    <property type="project" value="UniProtKB-KW"/>
</dbReference>
<dbReference type="InterPro" id="IPR043130">
    <property type="entry name" value="CDP-OH_PTrfase_TM_dom"/>
</dbReference>
<feature type="transmembrane region" description="Helical" evidence="16">
    <location>
        <begin position="105"/>
        <end position="123"/>
    </location>
</feature>
<evidence type="ECO:0000256" key="7">
    <source>
        <dbReference type="ARBA" id="ARBA00022679"/>
    </source>
</evidence>
<dbReference type="InterPro" id="IPR050324">
    <property type="entry name" value="CDP-alcohol_PTase-I"/>
</dbReference>
<feature type="transmembrane region" description="Helical" evidence="16">
    <location>
        <begin position="159"/>
        <end position="177"/>
    </location>
</feature>
<evidence type="ECO:0000256" key="4">
    <source>
        <dbReference type="ARBA" id="ARBA00013174"/>
    </source>
</evidence>